<dbReference type="AlphaFoldDB" id="A0AAW0DWE5"/>
<evidence type="ECO:0008006" key="7">
    <source>
        <dbReference type="Google" id="ProtNLM"/>
    </source>
</evidence>
<reference evidence="3 6" key="1">
    <citation type="journal article" date="2024" name="J Genomics">
        <title>Draft genome sequencing and assembly of Favolaschia claudopus CIRM-BRFM 2984 isolated from oak limbs.</title>
        <authorList>
            <person name="Navarro D."/>
            <person name="Drula E."/>
            <person name="Chaduli D."/>
            <person name="Cazenave R."/>
            <person name="Ahrendt S."/>
            <person name="Wang J."/>
            <person name="Lipzen A."/>
            <person name="Daum C."/>
            <person name="Barry K."/>
            <person name="Grigoriev I.V."/>
            <person name="Favel A."/>
            <person name="Rosso M.N."/>
            <person name="Martin F."/>
        </authorList>
    </citation>
    <scope>NUCLEOTIDE SEQUENCE [LARGE SCALE GENOMIC DNA]</scope>
    <source>
        <strain evidence="3 6">CIRM-BRFM 2984</strain>
    </source>
</reference>
<protein>
    <recommendedName>
        <fullName evidence="7">Ribosomal protein L5</fullName>
    </recommendedName>
</protein>
<organism evidence="3 6">
    <name type="scientific">Favolaschia claudopus</name>
    <dbReference type="NCBI Taxonomy" id="2862362"/>
    <lineage>
        <taxon>Eukaryota</taxon>
        <taxon>Fungi</taxon>
        <taxon>Dikarya</taxon>
        <taxon>Basidiomycota</taxon>
        <taxon>Agaricomycotina</taxon>
        <taxon>Agaricomycetes</taxon>
        <taxon>Agaricomycetidae</taxon>
        <taxon>Agaricales</taxon>
        <taxon>Marasmiineae</taxon>
        <taxon>Mycenaceae</taxon>
        <taxon>Favolaschia</taxon>
    </lineage>
</organism>
<dbReference type="EMBL" id="JAWWNJ010000005">
    <property type="protein sequence ID" value="KAK7055800.1"/>
    <property type="molecule type" value="Genomic_DNA"/>
</dbReference>
<dbReference type="Proteomes" id="UP001362999">
    <property type="component" value="Unassembled WGS sequence"/>
</dbReference>
<comment type="caution">
    <text evidence="3">The sequence shown here is derived from an EMBL/GenBank/DDBJ whole genome shotgun (WGS) entry which is preliminary data.</text>
</comment>
<evidence type="ECO:0000256" key="1">
    <source>
        <dbReference type="SAM" id="MobiDB-lite"/>
    </source>
</evidence>
<evidence type="ECO:0000313" key="2">
    <source>
        <dbReference type="EMBL" id="KAK7055796.1"/>
    </source>
</evidence>
<name>A0AAW0DWE5_9AGAR</name>
<keyword evidence="6" id="KW-1185">Reference proteome</keyword>
<proteinExistence type="predicted"/>
<evidence type="ECO:0000313" key="4">
    <source>
        <dbReference type="EMBL" id="KAK7055804.1"/>
    </source>
</evidence>
<sequence length="276" mass="31239">MYRQPANATSRFGRRQANPAPDASNSEAPRCFPMLGLLPPSPPRREAACMALSFGRRQANPAPDTSSSESHASLPTHALLIFFPRAGLQDILLSGKFFLTSVSSVSFLLILVRRPLALKLQLNISSSAQRLLKTDHKCTYIQNFPLRGLIITTKPRIKIRDFVVRRAMLLQDLRISPSRDRVSKLTGIQIFFFAARRTTLAHHRNNVKFFKSTKAKKFFFAARLGCQEGLYPGSQYLDLYFEIPAVRTQTLETSRETGFLRVKKIKFFFSLVVVCK</sequence>
<evidence type="ECO:0000313" key="3">
    <source>
        <dbReference type="EMBL" id="KAK7055800.1"/>
    </source>
</evidence>
<gene>
    <name evidence="2" type="ORF">R3P38DRAFT_2760966</name>
    <name evidence="4" type="ORF">R3P38DRAFT_2760972</name>
    <name evidence="5" type="ORF">R3P38DRAFT_2760975</name>
    <name evidence="3" type="ORF">R3P38DRAFT_3565608</name>
</gene>
<dbReference type="EMBL" id="JAWWNJ010000005">
    <property type="protein sequence ID" value="KAK7055796.1"/>
    <property type="molecule type" value="Genomic_DNA"/>
</dbReference>
<dbReference type="EMBL" id="JAWWNJ010000005">
    <property type="protein sequence ID" value="KAK7055808.1"/>
    <property type="molecule type" value="Genomic_DNA"/>
</dbReference>
<feature type="compositionally biased region" description="Polar residues" evidence="1">
    <location>
        <begin position="1"/>
        <end position="10"/>
    </location>
</feature>
<evidence type="ECO:0000313" key="5">
    <source>
        <dbReference type="EMBL" id="KAK7055808.1"/>
    </source>
</evidence>
<dbReference type="EMBL" id="JAWWNJ010000005">
    <property type="protein sequence ID" value="KAK7055804.1"/>
    <property type="molecule type" value="Genomic_DNA"/>
</dbReference>
<accession>A0AAW0DWE5</accession>
<feature type="region of interest" description="Disordered" evidence="1">
    <location>
        <begin position="1"/>
        <end position="29"/>
    </location>
</feature>
<evidence type="ECO:0000313" key="6">
    <source>
        <dbReference type="Proteomes" id="UP001362999"/>
    </source>
</evidence>